<dbReference type="InterPro" id="IPR020629">
    <property type="entry name" value="FPG_Glyclase"/>
</dbReference>
<dbReference type="SUPFAM" id="SSF81624">
    <property type="entry name" value="N-terminal domain of MutM-like DNA repair proteins"/>
    <property type="match status" value="1"/>
</dbReference>
<evidence type="ECO:0000256" key="10">
    <source>
        <dbReference type="ARBA" id="ARBA00023204"/>
    </source>
</evidence>
<comment type="cofactor">
    <cofactor evidence="15">
        <name>Zn(2+)</name>
        <dbReference type="ChEBI" id="CHEBI:29105"/>
    </cofactor>
    <text evidence="15">Binds 1 zinc ion per subunit.</text>
</comment>
<comment type="function">
    <text evidence="15">Involved in base excision repair of DNA damaged by oxidation or by mutagenic agents. Acts as DNA glycosylase that recognizes and removes damaged bases. Has a preference for oxidized purines, such as 7,8-dihydro-8-oxoguanine (8-oxoG). Has AP (apurinic/apyrimidinic) lyase activity and introduces nicks in the DNA strand. Cleaves the DNA backbone by beta-delta elimination to generate a single-strand break at the site of the removed base with both 3'- and 5'-phosphates.</text>
</comment>
<evidence type="ECO:0000256" key="11">
    <source>
        <dbReference type="ARBA" id="ARBA00023239"/>
    </source>
</evidence>
<dbReference type="EC" id="3.2.2.23" evidence="15"/>
<keyword evidence="8 15" id="KW-0862">Zinc</keyword>
<evidence type="ECO:0000256" key="8">
    <source>
        <dbReference type="ARBA" id="ARBA00022833"/>
    </source>
</evidence>
<feature type="binding site" evidence="15">
    <location>
        <position position="169"/>
    </location>
    <ligand>
        <name>DNA</name>
        <dbReference type="ChEBI" id="CHEBI:16991"/>
    </ligand>
</feature>
<dbReference type="AlphaFoldDB" id="A0A101KWK3"/>
<dbReference type="EMBL" id="LPWA01000024">
    <property type="protein sequence ID" value="KUM28286.1"/>
    <property type="molecule type" value="Genomic_DNA"/>
</dbReference>
<keyword evidence="7 15" id="KW-0378">Hydrolase</keyword>
<dbReference type="SMART" id="SM01232">
    <property type="entry name" value="H2TH"/>
    <property type="match status" value="1"/>
</dbReference>
<dbReference type="PROSITE" id="PS01242">
    <property type="entry name" value="ZF_FPG_1"/>
    <property type="match status" value="1"/>
</dbReference>
<evidence type="ECO:0000256" key="7">
    <source>
        <dbReference type="ARBA" id="ARBA00022801"/>
    </source>
</evidence>
<feature type="active site" description="Proton donor" evidence="15">
    <location>
        <position position="3"/>
    </location>
</feature>
<keyword evidence="4 15" id="KW-0479">Metal-binding</keyword>
<comment type="subunit">
    <text evidence="3 15">Monomer.</text>
</comment>
<keyword evidence="12 15" id="KW-0511">Multifunctional enzyme</keyword>
<evidence type="ECO:0000256" key="14">
    <source>
        <dbReference type="ARBA" id="ARBA00044632"/>
    </source>
</evidence>
<evidence type="ECO:0000256" key="3">
    <source>
        <dbReference type="ARBA" id="ARBA00011245"/>
    </source>
</evidence>
<evidence type="ECO:0000256" key="12">
    <source>
        <dbReference type="ARBA" id="ARBA00023268"/>
    </source>
</evidence>
<organism evidence="18 19">
    <name type="scientific">Rhizobium loti</name>
    <name type="common">Mesorhizobium loti</name>
    <dbReference type="NCBI Taxonomy" id="381"/>
    <lineage>
        <taxon>Bacteria</taxon>
        <taxon>Pseudomonadati</taxon>
        <taxon>Pseudomonadota</taxon>
        <taxon>Alphaproteobacteria</taxon>
        <taxon>Hyphomicrobiales</taxon>
        <taxon>Phyllobacteriaceae</taxon>
        <taxon>Mesorhizobium</taxon>
    </lineage>
</organism>
<protein>
    <recommendedName>
        <fullName evidence="15">Formamidopyrimidine-DNA glycosylase</fullName>
        <shortName evidence="15">Fapy-DNA glycosylase</shortName>
        <ecNumber evidence="15">3.2.2.23</ecNumber>
    </recommendedName>
    <alternativeName>
        <fullName evidence="15">DNA-(apurinic or apyrimidinic site) lyase MutM</fullName>
        <shortName evidence="15">AP lyase MutM</shortName>
        <ecNumber evidence="15">4.2.99.18</ecNumber>
    </alternativeName>
</protein>
<dbReference type="Pfam" id="PF06827">
    <property type="entry name" value="zf-FPG_IleRS"/>
    <property type="match status" value="1"/>
</dbReference>
<evidence type="ECO:0000256" key="9">
    <source>
        <dbReference type="ARBA" id="ARBA00023125"/>
    </source>
</evidence>
<gene>
    <name evidence="15" type="primary">mutM</name>
    <name evidence="15" type="synonym">fpg</name>
    <name evidence="18" type="ORF">AU467_12370</name>
</gene>
<feature type="binding site" evidence="15">
    <location>
        <position position="127"/>
    </location>
    <ligand>
        <name>DNA</name>
        <dbReference type="ChEBI" id="CHEBI:16991"/>
    </ligand>
</feature>
<evidence type="ECO:0000313" key="18">
    <source>
        <dbReference type="EMBL" id="KUM28286.1"/>
    </source>
</evidence>
<dbReference type="GO" id="GO:0140078">
    <property type="term" value="F:class I DNA-(apurinic or apyrimidinic site) endonuclease activity"/>
    <property type="evidence" value="ECO:0007669"/>
    <property type="project" value="UniProtKB-EC"/>
</dbReference>
<feature type="binding site" evidence="15">
    <location>
        <position position="104"/>
    </location>
    <ligand>
        <name>DNA</name>
        <dbReference type="ChEBI" id="CHEBI:16991"/>
    </ligand>
</feature>
<evidence type="ECO:0000256" key="13">
    <source>
        <dbReference type="ARBA" id="ARBA00023295"/>
    </source>
</evidence>
<dbReference type="SUPFAM" id="SSF46946">
    <property type="entry name" value="S13-like H2TH domain"/>
    <property type="match status" value="1"/>
</dbReference>
<evidence type="ECO:0000256" key="6">
    <source>
        <dbReference type="ARBA" id="ARBA00022771"/>
    </source>
</evidence>
<feature type="active site" description="Schiff-base intermediate with DNA" evidence="15">
    <location>
        <position position="2"/>
    </location>
</feature>
<dbReference type="GO" id="GO:0034039">
    <property type="term" value="F:8-oxo-7,8-dihydroguanine DNA N-glycosylase activity"/>
    <property type="evidence" value="ECO:0007669"/>
    <property type="project" value="TreeGrafter"/>
</dbReference>
<dbReference type="NCBIfam" id="NF002211">
    <property type="entry name" value="PRK01103.1"/>
    <property type="match status" value="1"/>
</dbReference>
<dbReference type="SUPFAM" id="SSF57716">
    <property type="entry name" value="Glucocorticoid receptor-like (DNA-binding domain)"/>
    <property type="match status" value="1"/>
</dbReference>
<evidence type="ECO:0000256" key="5">
    <source>
        <dbReference type="ARBA" id="ARBA00022763"/>
    </source>
</evidence>
<evidence type="ECO:0000256" key="2">
    <source>
        <dbReference type="ARBA" id="ARBA00009409"/>
    </source>
</evidence>
<dbReference type="Pfam" id="PF01149">
    <property type="entry name" value="Fapy_DNA_glyco"/>
    <property type="match status" value="1"/>
</dbReference>
<dbReference type="InterPro" id="IPR010663">
    <property type="entry name" value="Znf_FPG/IleRS"/>
</dbReference>
<evidence type="ECO:0000259" key="16">
    <source>
        <dbReference type="PROSITE" id="PS51066"/>
    </source>
</evidence>
<dbReference type="Pfam" id="PF06831">
    <property type="entry name" value="H2TH"/>
    <property type="match status" value="1"/>
</dbReference>
<dbReference type="InterPro" id="IPR000214">
    <property type="entry name" value="Znf_DNA_glyclase/AP_lyase"/>
</dbReference>
<comment type="catalytic activity">
    <reaction evidence="14 15">
        <text>2'-deoxyribonucleotide-(2'-deoxyribose 5'-phosphate)-2'-deoxyribonucleotide-DNA = a 3'-end 2'-deoxyribonucleotide-(2,3-dehydro-2,3-deoxyribose 5'-phosphate)-DNA + a 5'-end 5'-phospho-2'-deoxyribonucleoside-DNA + H(+)</text>
        <dbReference type="Rhea" id="RHEA:66592"/>
        <dbReference type="Rhea" id="RHEA-COMP:13180"/>
        <dbReference type="Rhea" id="RHEA-COMP:16897"/>
        <dbReference type="Rhea" id="RHEA-COMP:17067"/>
        <dbReference type="ChEBI" id="CHEBI:15378"/>
        <dbReference type="ChEBI" id="CHEBI:136412"/>
        <dbReference type="ChEBI" id="CHEBI:157695"/>
        <dbReference type="ChEBI" id="CHEBI:167181"/>
        <dbReference type="EC" id="4.2.99.18"/>
    </reaction>
</comment>
<comment type="caution">
    <text evidence="18">The sequence shown here is derived from an EMBL/GenBank/DDBJ whole genome shotgun (WGS) entry which is preliminary data.</text>
</comment>
<feature type="domain" description="Formamidopyrimidine-DNA glycosylase catalytic" evidence="17">
    <location>
        <begin position="2"/>
        <end position="130"/>
    </location>
</feature>
<keyword evidence="9 15" id="KW-0238">DNA-binding</keyword>
<dbReference type="FunFam" id="1.10.8.50:FF:000003">
    <property type="entry name" value="Formamidopyrimidine-DNA glycosylase"/>
    <property type="match status" value="1"/>
</dbReference>
<dbReference type="PANTHER" id="PTHR22993">
    <property type="entry name" value="FORMAMIDOPYRIMIDINE-DNA GLYCOSYLASE"/>
    <property type="match status" value="1"/>
</dbReference>
<evidence type="ECO:0000256" key="4">
    <source>
        <dbReference type="ARBA" id="ARBA00022723"/>
    </source>
</evidence>
<dbReference type="InterPro" id="IPR015886">
    <property type="entry name" value="H2TH_FPG"/>
</dbReference>
<keyword evidence="6 15" id="KW-0863">Zinc-finger</keyword>
<name>A0A101KWK3_RHILI</name>
<dbReference type="HAMAP" id="MF_00103">
    <property type="entry name" value="Fapy_DNA_glycosyl"/>
    <property type="match status" value="1"/>
</dbReference>
<keyword evidence="11 15" id="KW-0456">Lyase</keyword>
<dbReference type="CDD" id="cd08966">
    <property type="entry name" value="EcFpg-like_N"/>
    <property type="match status" value="1"/>
</dbReference>
<dbReference type="InterPro" id="IPR012319">
    <property type="entry name" value="FPG_cat"/>
</dbReference>
<dbReference type="GO" id="GO:0008270">
    <property type="term" value="F:zinc ion binding"/>
    <property type="evidence" value="ECO:0007669"/>
    <property type="project" value="UniProtKB-UniRule"/>
</dbReference>
<dbReference type="PROSITE" id="PS51068">
    <property type="entry name" value="FPG_CAT"/>
    <property type="match status" value="1"/>
</dbReference>
<evidence type="ECO:0000313" key="19">
    <source>
        <dbReference type="Proteomes" id="UP000053176"/>
    </source>
</evidence>
<accession>A0A101KWK3</accession>
<reference evidence="18 19" key="1">
    <citation type="submission" date="2015-12" db="EMBL/GenBank/DDBJ databases">
        <title>Draft genome sequence of Mesorhizobium sp. UFLA 01-765, a multitolerant efficient symbiont and plant-growth promoting strain isolated from Zn-mining soil using Leucaena leucocephala as a trap plant.</title>
        <authorList>
            <person name="Rangel W.M."/>
            <person name="Thijs S."/>
            <person name="Longatti S.M."/>
            <person name="Moreira F.M."/>
            <person name="Weyens N."/>
            <person name="Vangronsveld J."/>
            <person name="Van Hamme J.D."/>
            <person name="Bottos E.M."/>
            <person name="Rineau F."/>
        </authorList>
    </citation>
    <scope>NUCLEOTIDE SEQUENCE [LARGE SCALE GENOMIC DNA]</scope>
    <source>
        <strain evidence="18 19">UFLA 01-765</strain>
    </source>
</reference>
<evidence type="ECO:0000259" key="17">
    <source>
        <dbReference type="PROSITE" id="PS51068"/>
    </source>
</evidence>
<evidence type="ECO:0000256" key="1">
    <source>
        <dbReference type="ARBA" id="ARBA00001668"/>
    </source>
</evidence>
<dbReference type="PROSITE" id="PS51066">
    <property type="entry name" value="ZF_FPG_2"/>
    <property type="match status" value="1"/>
</dbReference>
<dbReference type="NCBIfam" id="TIGR00577">
    <property type="entry name" value="fpg"/>
    <property type="match status" value="1"/>
</dbReference>
<dbReference type="PANTHER" id="PTHR22993:SF9">
    <property type="entry name" value="FORMAMIDOPYRIMIDINE-DNA GLYCOSYLASE"/>
    <property type="match status" value="1"/>
</dbReference>
<comment type="similarity">
    <text evidence="2 15">Belongs to the FPG family.</text>
</comment>
<dbReference type="GO" id="GO:0006284">
    <property type="term" value="P:base-excision repair"/>
    <property type="evidence" value="ECO:0007669"/>
    <property type="project" value="InterPro"/>
</dbReference>
<dbReference type="InterPro" id="IPR035937">
    <property type="entry name" value="FPG_N"/>
</dbReference>
<dbReference type="Gene3D" id="3.20.190.10">
    <property type="entry name" value="MutM-like, N-terminal"/>
    <property type="match status" value="1"/>
</dbReference>
<dbReference type="EC" id="4.2.99.18" evidence="15"/>
<dbReference type="InterPro" id="IPR015887">
    <property type="entry name" value="DNA_glyclase_Znf_dom_DNA_BS"/>
</dbReference>
<dbReference type="InterPro" id="IPR010979">
    <property type="entry name" value="Ribosomal_uS13-like_H2TH"/>
</dbReference>
<dbReference type="GO" id="GO:0003684">
    <property type="term" value="F:damaged DNA binding"/>
    <property type="evidence" value="ECO:0007669"/>
    <property type="project" value="InterPro"/>
</dbReference>
<keyword evidence="5 15" id="KW-0227">DNA damage</keyword>
<feature type="active site" description="Proton donor; for delta-elimination activity" evidence="15">
    <location>
        <position position="286"/>
    </location>
</feature>
<comment type="catalytic activity">
    <reaction evidence="1 15">
        <text>Hydrolysis of DNA containing ring-opened 7-methylguanine residues, releasing 2,6-diamino-4-hydroxy-5-(N-methyl)formamidopyrimidine.</text>
        <dbReference type="EC" id="3.2.2.23"/>
    </reaction>
</comment>
<sequence>MPELPEVETVRRGLQPVLEGARLVKVETRRPDLRFPFPERFSERLAGKTVTALGRRAKYLTMHIEGGPVLICHLGMSGSFRVEIGGGTDNPGAFHHERSKSAAHDHVVFDVASPKGERSRIIFNDPRRFGFMLFAEGAPDTHPMLAGLGIEPTGNALDGPLLASLLAGRRSPLKAALLDQRLIAGLGNIYVSEALWRAGLSPLREAGTIAGSGKKAKQQCEGLAEAIRSVIADAIAAGGSSLRDYVQTDGSLGYFQHSFAVYDREGEPCPKPGCSGHIERIVQSGRSTFYCRTCQR</sequence>
<dbReference type="SMART" id="SM00898">
    <property type="entry name" value="Fapy_DNA_glyco"/>
    <property type="match status" value="1"/>
</dbReference>
<keyword evidence="10 15" id="KW-0234">DNA repair</keyword>
<feature type="domain" description="FPG-type" evidence="16">
    <location>
        <begin position="260"/>
        <end position="296"/>
    </location>
</feature>
<evidence type="ECO:0000256" key="15">
    <source>
        <dbReference type="HAMAP-Rule" id="MF_00103"/>
    </source>
</evidence>
<dbReference type="OrthoDB" id="9800855at2"/>
<proteinExistence type="inferred from homology"/>
<feature type="active site" description="Proton donor; for beta-elimination activity" evidence="15">
    <location>
        <position position="58"/>
    </location>
</feature>
<dbReference type="Gene3D" id="1.10.8.50">
    <property type="match status" value="1"/>
</dbReference>
<keyword evidence="13 15" id="KW-0326">Glycosidase</keyword>
<dbReference type="Proteomes" id="UP000053176">
    <property type="component" value="Unassembled WGS sequence"/>
</dbReference>